<keyword evidence="3" id="KW-1185">Reference proteome</keyword>
<dbReference type="OrthoDB" id="952086at2"/>
<dbReference type="Proteomes" id="UP000187941">
    <property type="component" value="Chromosome"/>
</dbReference>
<accession>A0A1P9WSD4</accession>
<proteinExistence type="predicted"/>
<feature type="chain" id="PRO_5012614114" evidence="1">
    <location>
        <begin position="23"/>
        <end position="228"/>
    </location>
</feature>
<dbReference type="AlphaFoldDB" id="A0A1P9WSD4"/>
<evidence type="ECO:0000313" key="3">
    <source>
        <dbReference type="Proteomes" id="UP000187941"/>
    </source>
</evidence>
<feature type="signal peptide" evidence="1">
    <location>
        <begin position="1"/>
        <end position="22"/>
    </location>
</feature>
<dbReference type="STRING" id="1178516.AWR27_02325"/>
<evidence type="ECO:0000313" key="2">
    <source>
        <dbReference type="EMBL" id="AQG78277.1"/>
    </source>
</evidence>
<protein>
    <submittedName>
        <fullName evidence="2">Uncharacterized protein</fullName>
    </submittedName>
</protein>
<dbReference type="KEGG" id="smon:AWR27_02325"/>
<name>A0A1P9WSD4_9BACT</name>
<keyword evidence="1" id="KW-0732">Signal</keyword>
<gene>
    <name evidence="2" type="ORF">AWR27_02325</name>
</gene>
<evidence type="ECO:0000256" key="1">
    <source>
        <dbReference type="SAM" id="SignalP"/>
    </source>
</evidence>
<sequence>MINRLMKRSFIMLLAGLLLACADDALPTLATADDALKTSLRGVWLPTQLQIKYQVGLTPRQRDTTITLTPATAPLLVPNRANVIMPFTDTLYIGTVATARIDTFFTRNRGLRQQGNFFLTTGADAGASVLRVGRPTYTRGQLTRWNYDFVFHGTVLPNPQNQPVFSFTSYPNYPLTVREVTGNRLVLGFQTTGNINNLPQVPVTTANQNQNTTWAGRVALITATFTKQ</sequence>
<organism evidence="2 3">
    <name type="scientific">Spirosoma montaniterrae</name>
    <dbReference type="NCBI Taxonomy" id="1178516"/>
    <lineage>
        <taxon>Bacteria</taxon>
        <taxon>Pseudomonadati</taxon>
        <taxon>Bacteroidota</taxon>
        <taxon>Cytophagia</taxon>
        <taxon>Cytophagales</taxon>
        <taxon>Cytophagaceae</taxon>
        <taxon>Spirosoma</taxon>
    </lineage>
</organism>
<dbReference type="EMBL" id="CP014263">
    <property type="protein sequence ID" value="AQG78277.1"/>
    <property type="molecule type" value="Genomic_DNA"/>
</dbReference>
<dbReference type="PROSITE" id="PS51257">
    <property type="entry name" value="PROKAR_LIPOPROTEIN"/>
    <property type="match status" value="1"/>
</dbReference>
<reference evidence="2 3" key="1">
    <citation type="submission" date="2016-01" db="EMBL/GenBank/DDBJ databases">
        <authorList>
            <person name="Oliw E.H."/>
        </authorList>
    </citation>
    <scope>NUCLEOTIDE SEQUENCE [LARGE SCALE GENOMIC DNA]</scope>
    <source>
        <strain evidence="2 3">DY10</strain>
    </source>
</reference>